<sequence length="109" mass="11818">MFALVSTLLAQGSNLCVTDGICTAPPDEARDVLSFAVHTSVNGVYTAEQVIQYRNCSNDHTTKFASKWDGNPWSGKGVKGFSPVGGNSKIESFRICWEPLNLQYPTSTS</sequence>
<organism evidence="2">
    <name type="scientific">Cryptomonas curvata</name>
    <dbReference type="NCBI Taxonomy" id="233186"/>
    <lineage>
        <taxon>Eukaryota</taxon>
        <taxon>Cryptophyceae</taxon>
        <taxon>Cryptomonadales</taxon>
        <taxon>Cryptomonadaceae</taxon>
        <taxon>Cryptomonas</taxon>
    </lineage>
</organism>
<name>A0A7S0MMG2_9CRYP</name>
<feature type="chain" id="PRO_5031287537" evidence="1">
    <location>
        <begin position="19"/>
        <end position="109"/>
    </location>
</feature>
<gene>
    <name evidence="2" type="ORF">CCUR1050_LOCUS22686</name>
</gene>
<evidence type="ECO:0000313" key="2">
    <source>
        <dbReference type="EMBL" id="CAD8645001.1"/>
    </source>
</evidence>
<keyword evidence="1" id="KW-0732">Signal</keyword>
<proteinExistence type="predicted"/>
<dbReference type="EMBL" id="HBEZ01041157">
    <property type="protein sequence ID" value="CAD8645001.1"/>
    <property type="molecule type" value="Transcribed_RNA"/>
</dbReference>
<protein>
    <submittedName>
        <fullName evidence="2">Uncharacterized protein</fullName>
    </submittedName>
</protein>
<accession>A0A7S0MMG2</accession>
<reference evidence="2" key="1">
    <citation type="submission" date="2021-01" db="EMBL/GenBank/DDBJ databases">
        <authorList>
            <person name="Corre E."/>
            <person name="Pelletier E."/>
            <person name="Niang G."/>
            <person name="Scheremetjew M."/>
            <person name="Finn R."/>
            <person name="Kale V."/>
            <person name="Holt S."/>
            <person name="Cochrane G."/>
            <person name="Meng A."/>
            <person name="Brown T."/>
            <person name="Cohen L."/>
        </authorList>
    </citation>
    <scope>NUCLEOTIDE SEQUENCE</scope>
    <source>
        <strain evidence="2">CCAP979/52</strain>
    </source>
</reference>
<evidence type="ECO:0000256" key="1">
    <source>
        <dbReference type="SAM" id="SignalP"/>
    </source>
</evidence>
<feature type="signal peptide" evidence="1">
    <location>
        <begin position="1"/>
        <end position="18"/>
    </location>
</feature>
<dbReference type="AlphaFoldDB" id="A0A7S0MMG2"/>